<dbReference type="AlphaFoldDB" id="A0A835FF88"/>
<name>A0A835FF88_9POAL</name>
<comment type="caution">
    <text evidence="3">The sequence shown here is derived from an EMBL/GenBank/DDBJ whole genome shotgun (WGS) entry which is preliminary data.</text>
</comment>
<dbReference type="Proteomes" id="UP000636709">
    <property type="component" value="Unassembled WGS sequence"/>
</dbReference>
<feature type="compositionally biased region" description="Pro residues" evidence="1">
    <location>
        <begin position="11"/>
        <end position="34"/>
    </location>
</feature>
<feature type="domain" description="KIB1-4 beta-propeller" evidence="2">
    <location>
        <begin position="120"/>
        <end position="319"/>
    </location>
</feature>
<organism evidence="3 4">
    <name type="scientific">Digitaria exilis</name>
    <dbReference type="NCBI Taxonomy" id="1010633"/>
    <lineage>
        <taxon>Eukaryota</taxon>
        <taxon>Viridiplantae</taxon>
        <taxon>Streptophyta</taxon>
        <taxon>Embryophyta</taxon>
        <taxon>Tracheophyta</taxon>
        <taxon>Spermatophyta</taxon>
        <taxon>Magnoliopsida</taxon>
        <taxon>Liliopsida</taxon>
        <taxon>Poales</taxon>
        <taxon>Poaceae</taxon>
        <taxon>PACMAD clade</taxon>
        <taxon>Panicoideae</taxon>
        <taxon>Panicodae</taxon>
        <taxon>Paniceae</taxon>
        <taxon>Anthephorinae</taxon>
        <taxon>Digitaria</taxon>
    </lineage>
</organism>
<sequence>MAMASRRRGRSPPPAAAPPPRDPVPAAPSPPSHFPPDLLRDVASRVTSLHEFFALRAVCRAALPLAAPSLAPQPPLLLVPDTAAASHALLHVHRGFHRFRLTRTHLTGETADVHSLGCRVAVDLRERCQLRIVHVLTGERTRLPSPPSPFSGLLLSGDLVVAWDSNHPSLQHCSLGNPKWRVASAIDPFRFHDLIFESGTLYALVTPGYRLAVVRLSDNSNSDELELEFLGGELDAETSRQNSVFCLAECCSELLLVTRSEEHHHRRQTFHVFRWRSGEQEWDRIARLGGCALFLANYRFAGCLGPHHPEIRGDCIYYTIPGLLRVHSLVNESISERIINYPIGKVPMEFCQSVWVFPSMC</sequence>
<evidence type="ECO:0000313" key="3">
    <source>
        <dbReference type="EMBL" id="KAF8753074.1"/>
    </source>
</evidence>
<reference evidence="3" key="1">
    <citation type="submission" date="2020-07" db="EMBL/GenBank/DDBJ databases">
        <title>Genome sequence and genetic diversity analysis of an under-domesticated orphan crop, white fonio (Digitaria exilis).</title>
        <authorList>
            <person name="Bennetzen J.L."/>
            <person name="Chen S."/>
            <person name="Ma X."/>
            <person name="Wang X."/>
            <person name="Yssel A.E.J."/>
            <person name="Chaluvadi S.R."/>
            <person name="Johnson M."/>
            <person name="Gangashetty P."/>
            <person name="Hamidou F."/>
            <person name="Sanogo M.D."/>
            <person name="Zwaenepoel A."/>
            <person name="Wallace J."/>
            <person name="Van De Peer Y."/>
            <person name="Van Deynze A."/>
        </authorList>
    </citation>
    <scope>NUCLEOTIDE SEQUENCE</scope>
    <source>
        <tissue evidence="3">Leaves</tissue>
    </source>
</reference>
<dbReference type="Pfam" id="PF03478">
    <property type="entry name" value="Beta-prop_KIB1-4"/>
    <property type="match status" value="1"/>
</dbReference>
<feature type="compositionally biased region" description="Basic residues" evidence="1">
    <location>
        <begin position="1"/>
        <end position="10"/>
    </location>
</feature>
<keyword evidence="4" id="KW-1185">Reference proteome</keyword>
<accession>A0A835FF88</accession>
<protein>
    <recommendedName>
        <fullName evidence="2">KIB1-4 beta-propeller domain-containing protein</fullName>
    </recommendedName>
</protein>
<evidence type="ECO:0000259" key="2">
    <source>
        <dbReference type="Pfam" id="PF03478"/>
    </source>
</evidence>
<evidence type="ECO:0000256" key="1">
    <source>
        <dbReference type="SAM" id="MobiDB-lite"/>
    </source>
</evidence>
<evidence type="ECO:0000313" key="4">
    <source>
        <dbReference type="Proteomes" id="UP000636709"/>
    </source>
</evidence>
<feature type="region of interest" description="Disordered" evidence="1">
    <location>
        <begin position="1"/>
        <end position="36"/>
    </location>
</feature>
<dbReference type="PANTHER" id="PTHR33165">
    <property type="entry name" value="F-BOX DOMAIN CONTAINING PROTEIN-LIKE-RELATED"/>
    <property type="match status" value="1"/>
</dbReference>
<dbReference type="OrthoDB" id="666116at2759"/>
<gene>
    <name evidence="3" type="ORF">HU200_011726</name>
</gene>
<dbReference type="EMBL" id="JACEFO010000910">
    <property type="protein sequence ID" value="KAF8753074.1"/>
    <property type="molecule type" value="Genomic_DNA"/>
</dbReference>
<proteinExistence type="predicted"/>
<dbReference type="InterPro" id="IPR005174">
    <property type="entry name" value="KIB1-4_b-propeller"/>
</dbReference>
<dbReference type="PANTHER" id="PTHR33165:SF52">
    <property type="entry name" value="F-BOX DOMAIN-CONTAINING PROTEIN"/>
    <property type="match status" value="1"/>
</dbReference>